<dbReference type="Proteomes" id="UP001286313">
    <property type="component" value="Unassembled WGS sequence"/>
</dbReference>
<feature type="region of interest" description="Disordered" evidence="1">
    <location>
        <begin position="260"/>
        <end position="313"/>
    </location>
</feature>
<dbReference type="EMBL" id="JAWQEG010000689">
    <property type="protein sequence ID" value="KAK3886547.1"/>
    <property type="molecule type" value="Genomic_DNA"/>
</dbReference>
<dbReference type="AlphaFoldDB" id="A0AAE1G7N3"/>
<dbReference type="SMART" id="SM01083">
    <property type="entry name" value="Cir_N"/>
    <property type="match status" value="1"/>
</dbReference>
<sequence>MGKGFNNYMCKKFFHPASKDNLKRVWIAEQKAKAEKKKQEDLHQQYKKEQELYDYKRAVDQENNKDKVSLSFMYEPPHGVNKEEERTREQKKECRLVWQRIPHGVKQEDEEKEHKKSKFEWQRIFNPPRESFCENDDTICDQPFGTAVRKVRCIKCKTWGHVNTDKECPLYGRWVAPAIASKSTDPKQLAAGMLGEGLCLKSFPSTSGIYGPSQNPFANNQQMVSRGKETMDEFMHQVQLLSEYQQKRLIRKLEKIGRVKRKCAESSSDSETKNYEKKKRKKERKKKRRHRSTSSSSSDLEYERKKERSERKK</sequence>
<evidence type="ECO:0000313" key="4">
    <source>
        <dbReference type="Proteomes" id="UP001286313"/>
    </source>
</evidence>
<name>A0AAE1G7N3_PETCI</name>
<feature type="compositionally biased region" description="Basic and acidic residues" evidence="1">
    <location>
        <begin position="301"/>
        <end position="313"/>
    </location>
</feature>
<dbReference type="PANTHER" id="PTHR13151">
    <property type="entry name" value="CBF1 INTERACTING COREPRESSOR CIR"/>
    <property type="match status" value="1"/>
</dbReference>
<gene>
    <name evidence="3" type="ORF">Pcinc_009300</name>
</gene>
<dbReference type="GO" id="GO:0005634">
    <property type="term" value="C:nucleus"/>
    <property type="evidence" value="ECO:0007669"/>
    <property type="project" value="TreeGrafter"/>
</dbReference>
<feature type="compositionally biased region" description="Basic residues" evidence="1">
    <location>
        <begin position="276"/>
        <end position="292"/>
    </location>
</feature>
<evidence type="ECO:0000313" key="3">
    <source>
        <dbReference type="EMBL" id="KAK3886547.1"/>
    </source>
</evidence>
<evidence type="ECO:0000256" key="1">
    <source>
        <dbReference type="SAM" id="MobiDB-lite"/>
    </source>
</evidence>
<dbReference type="Pfam" id="PF10197">
    <property type="entry name" value="Cir_N"/>
    <property type="match status" value="1"/>
</dbReference>
<organism evidence="3 4">
    <name type="scientific">Petrolisthes cinctipes</name>
    <name type="common">Flat porcelain crab</name>
    <dbReference type="NCBI Taxonomy" id="88211"/>
    <lineage>
        <taxon>Eukaryota</taxon>
        <taxon>Metazoa</taxon>
        <taxon>Ecdysozoa</taxon>
        <taxon>Arthropoda</taxon>
        <taxon>Crustacea</taxon>
        <taxon>Multicrustacea</taxon>
        <taxon>Malacostraca</taxon>
        <taxon>Eumalacostraca</taxon>
        <taxon>Eucarida</taxon>
        <taxon>Decapoda</taxon>
        <taxon>Pleocyemata</taxon>
        <taxon>Anomura</taxon>
        <taxon>Galatheoidea</taxon>
        <taxon>Porcellanidae</taxon>
        <taxon>Petrolisthes</taxon>
    </lineage>
</organism>
<reference evidence="3" key="1">
    <citation type="submission" date="2023-10" db="EMBL/GenBank/DDBJ databases">
        <title>Genome assemblies of two species of porcelain crab, Petrolisthes cinctipes and Petrolisthes manimaculis (Anomura: Porcellanidae).</title>
        <authorList>
            <person name="Angst P."/>
        </authorList>
    </citation>
    <scope>NUCLEOTIDE SEQUENCE</scope>
    <source>
        <strain evidence="3">PB745_01</strain>
        <tissue evidence="3">Gill</tissue>
    </source>
</reference>
<evidence type="ECO:0000259" key="2">
    <source>
        <dbReference type="SMART" id="SM01083"/>
    </source>
</evidence>
<keyword evidence="4" id="KW-1185">Reference proteome</keyword>
<feature type="domain" description="CBF1-interacting co-repressor CIR N-terminal" evidence="2">
    <location>
        <begin position="13"/>
        <end position="49"/>
    </location>
</feature>
<protein>
    <recommendedName>
        <fullName evidence="2">CBF1-interacting co-repressor CIR N-terminal domain-containing protein</fullName>
    </recommendedName>
</protein>
<dbReference type="PANTHER" id="PTHR13151:SF2">
    <property type="entry name" value="COREPRESSOR INTERACTING WITH RBPJ 1"/>
    <property type="match status" value="1"/>
</dbReference>
<dbReference type="InterPro" id="IPR040014">
    <property type="entry name" value="CIR1"/>
</dbReference>
<proteinExistence type="predicted"/>
<dbReference type="InterPro" id="IPR019339">
    <property type="entry name" value="CIR_N_dom"/>
</dbReference>
<dbReference type="GO" id="GO:0003714">
    <property type="term" value="F:transcription corepressor activity"/>
    <property type="evidence" value="ECO:0007669"/>
    <property type="project" value="InterPro"/>
</dbReference>
<comment type="caution">
    <text evidence="3">The sequence shown here is derived from an EMBL/GenBank/DDBJ whole genome shotgun (WGS) entry which is preliminary data.</text>
</comment>
<accession>A0AAE1G7N3</accession>